<gene>
    <name evidence="1" type="ORF">HMPREF1318_2362</name>
</gene>
<proteinExistence type="predicted"/>
<dbReference type="Proteomes" id="UP000002941">
    <property type="component" value="Unassembled WGS sequence"/>
</dbReference>
<dbReference type="EMBL" id="AKFT01000007">
    <property type="protein sequence ID" value="EJF47625.1"/>
    <property type="molecule type" value="Genomic_DNA"/>
</dbReference>
<dbReference type="AlphaFoldDB" id="J1HNR0"/>
<reference evidence="1 2" key="1">
    <citation type="submission" date="2012-05" db="EMBL/GenBank/DDBJ databases">
        <authorList>
            <person name="Harkins D.M."/>
            <person name="Madupu R."/>
            <person name="Durkin A.S."/>
            <person name="Torralba M."/>
            <person name="Methe B."/>
            <person name="Sutton G.G."/>
            <person name="Nelson K.E."/>
        </authorList>
    </citation>
    <scope>NUCLEOTIDE SEQUENCE [LARGE SCALE GENOMIC DNA]</scope>
    <source>
        <strain evidence="1 2">F0489</strain>
    </source>
</reference>
<sequence>MELFGYILAYNEQKSENQEKYSHRCDDHAAYRVVRQRHLIAGSYI</sequence>
<protein>
    <submittedName>
        <fullName evidence="1">Uncharacterized protein</fullName>
    </submittedName>
</protein>
<evidence type="ECO:0000313" key="1">
    <source>
        <dbReference type="EMBL" id="EJF47625.1"/>
    </source>
</evidence>
<accession>J1HNR0</accession>
<keyword evidence="2" id="KW-1185">Reference proteome</keyword>
<name>J1HNR0_9ACTO</name>
<evidence type="ECO:0000313" key="2">
    <source>
        <dbReference type="Proteomes" id="UP000002941"/>
    </source>
</evidence>
<comment type="caution">
    <text evidence="1">The sequence shown here is derived from an EMBL/GenBank/DDBJ whole genome shotgun (WGS) entry which is preliminary data.</text>
</comment>
<organism evidence="1 2">
    <name type="scientific">Actinomyces massiliensis F0489</name>
    <dbReference type="NCBI Taxonomy" id="1125718"/>
    <lineage>
        <taxon>Bacteria</taxon>
        <taxon>Bacillati</taxon>
        <taxon>Actinomycetota</taxon>
        <taxon>Actinomycetes</taxon>
        <taxon>Actinomycetales</taxon>
        <taxon>Actinomycetaceae</taxon>
        <taxon>Actinomyces</taxon>
    </lineage>
</organism>